<dbReference type="GO" id="GO:0005737">
    <property type="term" value="C:cytoplasm"/>
    <property type="evidence" value="ECO:0007669"/>
    <property type="project" value="TreeGrafter"/>
</dbReference>
<reference evidence="6 8" key="2">
    <citation type="submission" date="2015-07" db="EMBL/GenBank/DDBJ databases">
        <title>Whole genome sequence of Ardenticatena maritima DSM 23922.</title>
        <authorList>
            <person name="Hemp J."/>
            <person name="Ward L.M."/>
            <person name="Pace L.A."/>
            <person name="Fischer W.W."/>
        </authorList>
    </citation>
    <scope>NUCLEOTIDE SEQUENCE [LARGE SCALE GENOMIC DNA]</scope>
    <source>
        <strain evidence="6 8">110S</strain>
    </source>
</reference>
<dbReference type="InterPro" id="IPR023214">
    <property type="entry name" value="HAD_sf"/>
</dbReference>
<dbReference type="EMBL" id="BBZA01000076">
    <property type="protein sequence ID" value="GAP62709.1"/>
    <property type="molecule type" value="Genomic_DNA"/>
</dbReference>
<dbReference type="FunCoup" id="A0A0M8K8M2">
    <property type="interactions" value="19"/>
</dbReference>
<dbReference type="InterPro" id="IPR036412">
    <property type="entry name" value="HAD-like_sf"/>
</dbReference>
<feature type="binding site" evidence="4">
    <location>
        <position position="16"/>
    </location>
    <ligand>
        <name>Mg(2+)</name>
        <dbReference type="ChEBI" id="CHEBI:18420"/>
    </ligand>
</feature>
<dbReference type="GO" id="GO:0016791">
    <property type="term" value="F:phosphatase activity"/>
    <property type="evidence" value="ECO:0007669"/>
    <property type="project" value="TreeGrafter"/>
</dbReference>
<dbReference type="GO" id="GO:0046872">
    <property type="term" value="F:metal ion binding"/>
    <property type="evidence" value="ECO:0007669"/>
    <property type="project" value="UniProtKB-KW"/>
</dbReference>
<dbReference type="PANTHER" id="PTHR19288">
    <property type="entry name" value="4-NITROPHENYLPHOSPHATASE-RELATED"/>
    <property type="match status" value="1"/>
</dbReference>
<name>A0A0M8K8M2_9CHLR</name>
<dbReference type="Pfam" id="PF13344">
    <property type="entry name" value="Hydrolase_6"/>
    <property type="match status" value="1"/>
</dbReference>
<comment type="caution">
    <text evidence="5">The sequence shown here is derived from an EMBL/GenBank/DDBJ whole genome shotgun (WGS) entry which is preliminary data.</text>
</comment>
<dbReference type="SUPFAM" id="SSF56784">
    <property type="entry name" value="HAD-like"/>
    <property type="match status" value="1"/>
</dbReference>
<dbReference type="AlphaFoldDB" id="A0A0M8K8M2"/>
<comment type="similarity">
    <text evidence="1">Belongs to the HAD-like hydrolase superfamily.</text>
</comment>
<dbReference type="Proteomes" id="UP000050502">
    <property type="component" value="Unassembled WGS sequence"/>
</dbReference>
<sequence>MIIRRPKRLYDVYIFDLDGTVYLGDALLPTAGETLHALRAHGRRVLFVSNNPTRTREEYAQKLTRLGVPTPPEDVINSTVVLVDFLRHELPNGRLFVIGEEPLCRTLRAAGFELCDDPQRIDAVIASFDRTFDYRKLQIGFDALRNGARFFATNADRYCPVPGGGQPDAAAVIAALEASTGRTVEAVVGKPSRYMIETILRLVQRPPDACLMVGDRLETDVRMGLDAGMPSALTLTGATDAETVAHSPVQPTYVITELADLLRETPLADTIAD</sequence>
<evidence type="ECO:0000256" key="4">
    <source>
        <dbReference type="PIRSR" id="PIRSR000915-3"/>
    </source>
</evidence>
<evidence type="ECO:0000313" key="5">
    <source>
        <dbReference type="EMBL" id="GAP62709.1"/>
    </source>
</evidence>
<dbReference type="Proteomes" id="UP000037784">
    <property type="component" value="Unassembled WGS sequence"/>
</dbReference>
<feature type="binding site" evidence="3">
    <location>
        <begin position="49"/>
        <end position="51"/>
    </location>
    <ligand>
        <name>substrate</name>
    </ligand>
</feature>
<dbReference type="RefSeq" id="WP_054492610.1">
    <property type="nucleotide sequence ID" value="NZ_BBZA01000076.1"/>
</dbReference>
<reference evidence="7" key="3">
    <citation type="submission" date="2015-08" db="EMBL/GenBank/DDBJ databases">
        <title>Draft Genome Sequence of a Heterotrophic Facultative Anaerobic Bacterium Ardenticatena maritima Strain 110S.</title>
        <authorList>
            <person name="Kawaichi S."/>
            <person name="Yoshida T."/>
            <person name="Sako Y."/>
            <person name="Nakamura R."/>
        </authorList>
    </citation>
    <scope>NUCLEOTIDE SEQUENCE [LARGE SCALE GENOMIC DNA]</scope>
    <source>
        <strain evidence="7">110S</strain>
    </source>
</reference>
<feature type="binding site" evidence="4">
    <location>
        <position position="18"/>
    </location>
    <ligand>
        <name>Mg(2+)</name>
        <dbReference type="ChEBI" id="CHEBI:18420"/>
    </ligand>
</feature>
<dbReference type="EMBL" id="LGKN01000006">
    <property type="protein sequence ID" value="KPL87284.1"/>
    <property type="molecule type" value="Genomic_DNA"/>
</dbReference>
<dbReference type="NCBIfam" id="TIGR01460">
    <property type="entry name" value="HAD-SF-IIA"/>
    <property type="match status" value="1"/>
</dbReference>
<keyword evidence="7" id="KW-1185">Reference proteome</keyword>
<accession>A0A0M8K8M2</accession>
<comment type="cofactor">
    <cofactor evidence="4">
        <name>Mg(2+)</name>
        <dbReference type="ChEBI" id="CHEBI:18420"/>
    </cofactor>
    <text evidence="4">Divalent metal ions. Mg(2+) is the most effective.</text>
</comment>
<keyword evidence="4" id="KW-0460">Magnesium</keyword>
<dbReference type="Gene3D" id="3.40.50.1000">
    <property type="entry name" value="HAD superfamily/HAD-like"/>
    <property type="match status" value="2"/>
</dbReference>
<evidence type="ECO:0000256" key="1">
    <source>
        <dbReference type="PIRNR" id="PIRNR000915"/>
    </source>
</evidence>
<evidence type="ECO:0000313" key="8">
    <source>
        <dbReference type="Proteomes" id="UP000050502"/>
    </source>
</evidence>
<evidence type="ECO:0000256" key="2">
    <source>
        <dbReference type="PIRSR" id="PIRSR000915-1"/>
    </source>
</evidence>
<dbReference type="OrthoDB" id="9810449at2"/>
<protein>
    <submittedName>
        <fullName evidence="6">HAD family hydrolase</fullName>
    </submittedName>
</protein>
<gene>
    <name evidence="5" type="ORF">ARMA_1132</name>
    <name evidence="6" type="ORF">SE16_12390</name>
</gene>
<keyword evidence="4" id="KW-0479">Metal-binding</keyword>
<evidence type="ECO:0000313" key="7">
    <source>
        <dbReference type="Proteomes" id="UP000037784"/>
    </source>
</evidence>
<proteinExistence type="inferred from homology"/>
<dbReference type="InterPro" id="IPR006357">
    <property type="entry name" value="HAD-SF_hydro_IIA"/>
</dbReference>
<dbReference type="PIRSF" id="PIRSF000915">
    <property type="entry name" value="PGP-type_phosphatase"/>
    <property type="match status" value="1"/>
</dbReference>
<organism evidence="5 7">
    <name type="scientific">Ardenticatena maritima</name>
    <dbReference type="NCBI Taxonomy" id="872965"/>
    <lineage>
        <taxon>Bacteria</taxon>
        <taxon>Bacillati</taxon>
        <taxon>Chloroflexota</taxon>
        <taxon>Ardenticatenia</taxon>
        <taxon>Ardenticatenales</taxon>
        <taxon>Ardenticatenaceae</taxon>
        <taxon>Ardenticatena</taxon>
    </lineage>
</organism>
<feature type="active site" description="Proton donor" evidence="2">
    <location>
        <position position="18"/>
    </location>
</feature>
<evidence type="ECO:0000313" key="6">
    <source>
        <dbReference type="EMBL" id="KPL87284.1"/>
    </source>
</evidence>
<dbReference type="Pfam" id="PF13242">
    <property type="entry name" value="Hydrolase_like"/>
    <property type="match status" value="1"/>
</dbReference>
<feature type="binding site" evidence="4">
    <location>
        <position position="215"/>
    </location>
    <ligand>
        <name>Mg(2+)</name>
        <dbReference type="ChEBI" id="CHEBI:18420"/>
    </ligand>
</feature>
<keyword evidence="6" id="KW-0378">Hydrolase</keyword>
<feature type="binding site" evidence="3">
    <location>
        <position position="190"/>
    </location>
    <ligand>
        <name>substrate</name>
    </ligand>
</feature>
<feature type="active site" description="Nucleophile" evidence="2">
    <location>
        <position position="16"/>
    </location>
</feature>
<reference evidence="5" key="1">
    <citation type="journal article" date="2015" name="Genome Announc.">
        <title>Draft Genome Sequence of a Heterotrophic Facultative Anaerobic Thermophilic Bacterium, Ardenticatena maritima Strain 110ST.</title>
        <authorList>
            <person name="Kawaichi S."/>
            <person name="Yoshida T."/>
            <person name="Sako Y."/>
            <person name="Nakamura R."/>
        </authorList>
    </citation>
    <scope>NUCLEOTIDE SEQUENCE [LARGE SCALE GENOMIC DNA]</scope>
    <source>
        <strain evidence="5">110S</strain>
    </source>
</reference>
<dbReference type="PANTHER" id="PTHR19288:SF46">
    <property type="entry name" value="HALOACID DEHALOGENASE-LIKE HYDROLASE DOMAIN-CONTAINING PROTEIN 2"/>
    <property type="match status" value="1"/>
</dbReference>
<dbReference type="STRING" id="872965.SE16_12390"/>
<evidence type="ECO:0000256" key="3">
    <source>
        <dbReference type="PIRSR" id="PIRSR000915-2"/>
    </source>
</evidence>